<reference evidence="1 2" key="1">
    <citation type="submission" date="2008-03" db="EMBL/GenBank/DDBJ databases">
        <title>Sequencing of the draft genome and assembly of Burkholderia ambifaria MEX-5.</title>
        <authorList>
            <consortium name="US DOE Joint Genome Institute (JGI-PGF)"/>
            <person name="Copeland A."/>
            <person name="Lucas S."/>
            <person name="Lapidus A."/>
            <person name="Glavina del Rio T."/>
            <person name="Dalin E."/>
            <person name="Tice H."/>
            <person name="Bruce D."/>
            <person name="Goodwin L."/>
            <person name="Pitluck S."/>
            <person name="Larimer F."/>
            <person name="Land M.L."/>
            <person name="Hauser L."/>
            <person name="Tiedje J."/>
            <person name="Richardson P."/>
        </authorList>
    </citation>
    <scope>NUCLEOTIDE SEQUENCE [LARGE SCALE GENOMIC DNA]</scope>
    <source>
        <strain evidence="1 2">MEX-5</strain>
    </source>
</reference>
<organism evidence="1 2">
    <name type="scientific">Burkholderia ambifaria MEX-5</name>
    <dbReference type="NCBI Taxonomy" id="396597"/>
    <lineage>
        <taxon>Bacteria</taxon>
        <taxon>Pseudomonadati</taxon>
        <taxon>Pseudomonadota</taxon>
        <taxon>Betaproteobacteria</taxon>
        <taxon>Burkholderiales</taxon>
        <taxon>Burkholderiaceae</taxon>
        <taxon>Burkholderia</taxon>
        <taxon>Burkholderia cepacia complex</taxon>
    </lineage>
</organism>
<name>B1T5D8_9BURK</name>
<dbReference type="Proteomes" id="UP000004814">
    <property type="component" value="Unassembled WGS sequence"/>
</dbReference>
<evidence type="ECO:0000313" key="1">
    <source>
        <dbReference type="EMBL" id="EDT41228.1"/>
    </source>
</evidence>
<proteinExistence type="predicted"/>
<dbReference type="GO" id="GO:0000271">
    <property type="term" value="P:polysaccharide biosynthetic process"/>
    <property type="evidence" value="ECO:0007669"/>
    <property type="project" value="InterPro"/>
</dbReference>
<dbReference type="InterPro" id="IPR007833">
    <property type="entry name" value="Capsule_polysaccharide_synth"/>
</dbReference>
<dbReference type="PATRIC" id="fig|396597.7.peg.5042"/>
<dbReference type="Pfam" id="PF05159">
    <property type="entry name" value="Capsule_synth"/>
    <property type="match status" value="1"/>
</dbReference>
<gene>
    <name evidence="1" type="ORF">BamMEX5DRAFT_3004</name>
</gene>
<comment type="caution">
    <text evidence="1">The sequence shown here is derived from an EMBL/GenBank/DDBJ whole genome shotgun (WGS) entry which is preliminary data.</text>
</comment>
<dbReference type="CDD" id="cd16441">
    <property type="entry name" value="beta_Kdo_transferase_KpsS"/>
    <property type="match status" value="1"/>
</dbReference>
<accession>B1T5D8</accession>
<protein>
    <submittedName>
        <fullName evidence="1">Capsule polysaccharide biosynthesis protein</fullName>
    </submittedName>
</protein>
<dbReference type="EMBL" id="ABLK01000085">
    <property type="protein sequence ID" value="EDT41228.1"/>
    <property type="molecule type" value="Genomic_DNA"/>
</dbReference>
<evidence type="ECO:0000313" key="2">
    <source>
        <dbReference type="Proteomes" id="UP000004814"/>
    </source>
</evidence>
<sequence length="361" mass="40587">MASDYTAHPDELAAWYASLLRAGDVTDVILFGDCRAIHRPVHAAARDYGVTVHVFEEGYVRPHWLTLERHGVNGRSLLSRDPAWYRDRRSVTPPRDLGQATGYRLALRAYHDMRYRAANMLYRARFPNYRSHRPRNGFVEYAGLAARALKQPLFEREAAQVTRRLLAGRPYYLFPLQVNADAQIVHHSPFNGVCESIDLVLQSFAEHAPDGYDLLIKNHPLDTGQFDYRSHVWQLACTLGIAERVSFIDAGHLPTLLDHTRGVVLVNSTTGMSALYHHCPLIALGVAIYDIPGLAWQGGLDSFWEHAERPDEALFQVFLDYVIHHTQINGDFYTDTGIGMAVTGAVRRLEAASGEVSHAFA</sequence>
<dbReference type="GO" id="GO:0015774">
    <property type="term" value="P:polysaccharide transport"/>
    <property type="evidence" value="ECO:0007669"/>
    <property type="project" value="InterPro"/>
</dbReference>
<dbReference type="AlphaFoldDB" id="B1T5D8"/>